<feature type="domain" description="Orc1-like AAA ATPase" evidence="5">
    <location>
        <begin position="142"/>
        <end position="293"/>
    </location>
</feature>
<evidence type="ECO:0000256" key="1">
    <source>
        <dbReference type="ARBA" id="ARBA00022574"/>
    </source>
</evidence>
<dbReference type="InterPro" id="IPR041452">
    <property type="entry name" value="APAF1_C"/>
</dbReference>
<keyword evidence="2" id="KW-0677">Repeat</keyword>
<keyword evidence="1" id="KW-0853">WD repeat</keyword>
<dbReference type="Pfam" id="PF17908">
    <property type="entry name" value="APAF1_C"/>
    <property type="match status" value="1"/>
</dbReference>
<feature type="region of interest" description="Disordered" evidence="4">
    <location>
        <begin position="1044"/>
        <end position="1064"/>
    </location>
</feature>
<dbReference type="AlphaFoldDB" id="A0A8B6GLM1"/>
<reference evidence="8" key="1">
    <citation type="submission" date="2018-11" db="EMBL/GenBank/DDBJ databases">
        <authorList>
            <person name="Alioto T."/>
            <person name="Alioto T."/>
        </authorList>
    </citation>
    <scope>NUCLEOTIDE SEQUENCE</scope>
</reference>
<gene>
    <name evidence="8" type="ORF">MGAL_10B081007</name>
</gene>
<dbReference type="Gene3D" id="3.40.50.300">
    <property type="entry name" value="P-loop containing nucleotide triphosphate hydrolases"/>
    <property type="match status" value="1"/>
</dbReference>
<feature type="domain" description="NWD1/2-like winged helix-turn-helix" evidence="7">
    <location>
        <begin position="405"/>
        <end position="520"/>
    </location>
</feature>
<dbReference type="InterPro" id="IPR027417">
    <property type="entry name" value="P-loop_NTPase"/>
</dbReference>
<feature type="domain" description="APAF-1 helical" evidence="6">
    <location>
        <begin position="574"/>
        <end position="644"/>
    </location>
</feature>
<dbReference type="OrthoDB" id="2325716at2759"/>
<evidence type="ECO:0000259" key="6">
    <source>
        <dbReference type="Pfam" id="PF17908"/>
    </source>
</evidence>
<dbReference type="PANTHER" id="PTHR19871">
    <property type="entry name" value="BETA TRANSDUCIN-RELATED PROTEIN"/>
    <property type="match status" value="1"/>
</dbReference>
<dbReference type="InterPro" id="IPR057588">
    <property type="entry name" value="NWD1/2-like_WH"/>
</dbReference>
<evidence type="ECO:0008006" key="10">
    <source>
        <dbReference type="Google" id="ProtNLM"/>
    </source>
</evidence>
<dbReference type="PANTHER" id="PTHR19871:SF14">
    <property type="entry name" value="DUF4062 DOMAIN-CONTAINING PROTEIN"/>
    <property type="match status" value="1"/>
</dbReference>
<dbReference type="EMBL" id="UYJE01008639">
    <property type="protein sequence ID" value="VDI65715.1"/>
    <property type="molecule type" value="Genomic_DNA"/>
</dbReference>
<evidence type="ECO:0000256" key="2">
    <source>
        <dbReference type="ARBA" id="ARBA00022737"/>
    </source>
</evidence>
<dbReference type="InterPro" id="IPR015943">
    <property type="entry name" value="WD40/YVTN_repeat-like_dom_sf"/>
</dbReference>
<accession>A0A8B6GLM1</accession>
<dbReference type="Proteomes" id="UP000596742">
    <property type="component" value="Unassembled WGS sequence"/>
</dbReference>
<dbReference type="InterPro" id="IPR011044">
    <property type="entry name" value="Quino_amine_DH_bsu"/>
</dbReference>
<protein>
    <recommendedName>
        <fullName evidence="10">NACHT domain-containing protein</fullName>
    </recommendedName>
</protein>
<organism evidence="8 9">
    <name type="scientific">Mytilus galloprovincialis</name>
    <name type="common">Mediterranean mussel</name>
    <dbReference type="NCBI Taxonomy" id="29158"/>
    <lineage>
        <taxon>Eukaryota</taxon>
        <taxon>Metazoa</taxon>
        <taxon>Spiralia</taxon>
        <taxon>Lophotrochozoa</taxon>
        <taxon>Mollusca</taxon>
        <taxon>Bivalvia</taxon>
        <taxon>Autobranchia</taxon>
        <taxon>Pteriomorphia</taxon>
        <taxon>Mytilida</taxon>
        <taxon>Mytiloidea</taxon>
        <taxon>Mytilidae</taxon>
        <taxon>Mytilinae</taxon>
        <taxon>Mytilus</taxon>
    </lineage>
</organism>
<proteinExistence type="predicted"/>
<dbReference type="Pfam" id="PF13191">
    <property type="entry name" value="AAA_16"/>
    <property type="match status" value="1"/>
</dbReference>
<evidence type="ECO:0000259" key="7">
    <source>
        <dbReference type="Pfam" id="PF25469"/>
    </source>
</evidence>
<sequence length="1064" mass="121122">MRGLADQELGKKCIWLKRNITDIEKQEPSKELSRFTECDGPVEKVKTFKTLLEDLKGDLSRKLPSENILSYNITWQEKGINPGFKEHSDYLDKITDDAEKKLKQLINDMIRAEKKNKQDNLRLEVKQHLLFCQSKCADFKAKEDTLKEVHNYIKSDKRHPLVIHGESGSGKTSLMAMIAKKANEWLDGKATVVIRFLGTTPKSSNLFDLLCSLAEHISVAKNLKRLNPKSMEDALSLLQQILTGTTTSDHNIAERTHSEQDITGTTEPGQINITSPLVLILDSLDQLDPSYNARGMRWLPPCIGNPHVKVIVSTLADQKYEAFPNLKRKIPAEGFIPVATIPKADVKLILKHWLKRKHRRLTQEQEDLLYKSYDQCPVPLYLNLCFLNASQWTSYMDVSSIHLYQTVREAINGLFAKLEKLHGYDFVSKSLGYLTAAKLGLTETELEDILACDDDVLNDVYEYWTPPIRRLPPLLLVRLRHDLQHYLVDRGADGTTVIYWYHRQFIEAAQDRYCRGETSVKNLHIALADYFLGTWANGNKKPYLNRSNESGLADRYVVAQPIKYGDTYNLRKLNNLPYHLTMSKRVTQLKDECLMNLTFINTKLECSSVRSVIEDYEIAKKMINDQQLNLILQAFLVSGESILYDKSQFSQQMFLRLKDNKRDVTYMCPDSDLLVTVGGPLVYASGEHEFIIPGEQWVDIKKNGKMAVTASFHDHSLGLWDVKNCRLVRILEKIVDYPYQVYFVADDSLILIYSIVGDESKYLSAVTELGEKKYSISMDDCIGYCICGSNKDILVGLMTSGVVNLYDTRTGKIIEEIVNQDCAFPDYTSPSGSDNYAICTDYERTSIIVVDIEKKNVYSSSSIKFPSSKYGSNDATIDYAAVTNDGKYVIASNTNDKVLYMFEMKTFKLCRKFGDKSIVVIDLETGSSQQHNLPHNEAIRCCVSNDMTTFITVSGDTFLRIWNISKATFSEENQLDIGKSTEYFMLLPNERYALTCPMMESYENKIMVVDTVEKNIVSQADLETKWPTVPRRFRVGSPTVPVDIHSLTPSRHRSPPGHLTLTHE</sequence>
<feature type="coiled-coil region" evidence="3">
    <location>
        <begin position="95"/>
        <end position="122"/>
    </location>
</feature>
<evidence type="ECO:0000313" key="8">
    <source>
        <dbReference type="EMBL" id="VDI65715.1"/>
    </source>
</evidence>
<dbReference type="InterPro" id="IPR052752">
    <property type="entry name" value="NACHT-WD_repeat"/>
</dbReference>
<keyword evidence="9" id="KW-1185">Reference proteome</keyword>
<dbReference type="SUPFAM" id="SSF52540">
    <property type="entry name" value="P-loop containing nucleoside triphosphate hydrolases"/>
    <property type="match status" value="1"/>
</dbReference>
<dbReference type="Gene3D" id="2.130.10.10">
    <property type="entry name" value="YVTN repeat-like/Quinoprotein amine dehydrogenase"/>
    <property type="match status" value="2"/>
</dbReference>
<comment type="caution">
    <text evidence="8">The sequence shown here is derived from an EMBL/GenBank/DDBJ whole genome shotgun (WGS) entry which is preliminary data.</text>
</comment>
<evidence type="ECO:0000259" key="5">
    <source>
        <dbReference type="Pfam" id="PF13191"/>
    </source>
</evidence>
<dbReference type="SUPFAM" id="SSF50969">
    <property type="entry name" value="YVTN repeat-like/Quinoprotein amine dehydrogenase"/>
    <property type="match status" value="1"/>
</dbReference>
<name>A0A8B6GLM1_MYTGA</name>
<keyword evidence="3" id="KW-0175">Coiled coil</keyword>
<dbReference type="Gene3D" id="1.25.40.370">
    <property type="match status" value="1"/>
</dbReference>
<evidence type="ECO:0000256" key="4">
    <source>
        <dbReference type="SAM" id="MobiDB-lite"/>
    </source>
</evidence>
<dbReference type="Pfam" id="PF25469">
    <property type="entry name" value="WHD_NWD1"/>
    <property type="match status" value="1"/>
</dbReference>
<dbReference type="InterPro" id="IPR041664">
    <property type="entry name" value="AAA_16"/>
</dbReference>
<evidence type="ECO:0000256" key="3">
    <source>
        <dbReference type="SAM" id="Coils"/>
    </source>
</evidence>
<evidence type="ECO:0000313" key="9">
    <source>
        <dbReference type="Proteomes" id="UP000596742"/>
    </source>
</evidence>